<dbReference type="Pfam" id="PF06841">
    <property type="entry name" value="Phage_T4_gp19"/>
    <property type="match status" value="1"/>
</dbReference>
<gene>
    <name evidence="1" type="ORF">C7443_101263</name>
</gene>
<evidence type="ECO:0000313" key="1">
    <source>
        <dbReference type="EMBL" id="PWV65778.1"/>
    </source>
</evidence>
<reference evidence="1 2" key="1">
    <citation type="submission" date="2018-05" db="EMBL/GenBank/DDBJ databases">
        <title>Genomic Encyclopedia of Type Strains, Phase IV (KMG-IV): sequencing the most valuable type-strain genomes for metagenomic binning, comparative biology and taxonomic classification.</title>
        <authorList>
            <person name="Goeker M."/>
        </authorList>
    </citation>
    <scope>NUCLEOTIDE SEQUENCE [LARGE SCALE GENOMIC DNA]</scope>
    <source>
        <strain evidence="1 2">DSM 23606</strain>
    </source>
</reference>
<dbReference type="PANTHER" id="PTHR38009:SF1">
    <property type="entry name" value="CONSERVED HYPOTHETICAL PHAGE TAIL PROTEIN"/>
    <property type="match status" value="1"/>
</dbReference>
<dbReference type="EMBL" id="QGTJ01000001">
    <property type="protein sequence ID" value="PWV65778.1"/>
    <property type="molecule type" value="Genomic_DNA"/>
</dbReference>
<protein>
    <submittedName>
        <fullName evidence="1">Phage tail-like protein</fullName>
    </submittedName>
</protein>
<proteinExistence type="predicted"/>
<organism evidence="1 2">
    <name type="scientific">Plasticicumulans acidivorans</name>
    <dbReference type="NCBI Taxonomy" id="886464"/>
    <lineage>
        <taxon>Bacteria</taxon>
        <taxon>Pseudomonadati</taxon>
        <taxon>Pseudomonadota</taxon>
        <taxon>Gammaproteobacteria</taxon>
        <taxon>Candidatus Competibacteraceae</taxon>
        <taxon>Plasticicumulans</taxon>
    </lineage>
</organism>
<dbReference type="OrthoDB" id="9799891at2"/>
<evidence type="ECO:0000313" key="2">
    <source>
        <dbReference type="Proteomes" id="UP000246569"/>
    </source>
</evidence>
<dbReference type="RefSeq" id="WP_110016772.1">
    <property type="nucleotide sequence ID" value="NZ_QGTJ01000001.1"/>
</dbReference>
<dbReference type="GO" id="GO:0005198">
    <property type="term" value="F:structural molecule activity"/>
    <property type="evidence" value="ECO:0007669"/>
    <property type="project" value="InterPro"/>
</dbReference>
<comment type="caution">
    <text evidence="1">The sequence shown here is derived from an EMBL/GenBank/DDBJ whole genome shotgun (WGS) entry which is preliminary data.</text>
</comment>
<dbReference type="NCBIfam" id="TIGR02241">
    <property type="entry name" value="conserved hypothetical phage tail region protein"/>
    <property type="match status" value="1"/>
</dbReference>
<dbReference type="PANTHER" id="PTHR38009">
    <property type="entry name" value="CONSERVED HYPOTHETICAL PHAGE TAIL PROTEIN"/>
    <property type="match status" value="1"/>
</dbReference>
<dbReference type="AlphaFoldDB" id="A0A317N1I8"/>
<name>A0A317N1I8_9GAMM</name>
<dbReference type="InterPro" id="IPR010667">
    <property type="entry name" value="Phage_T4_Gp19"/>
</dbReference>
<dbReference type="InterPro" id="IPR011747">
    <property type="entry name" value="CHP02241"/>
</dbReference>
<dbReference type="Proteomes" id="UP000246569">
    <property type="component" value="Unassembled WGS sequence"/>
</dbReference>
<keyword evidence="2" id="KW-1185">Reference proteome</keyword>
<sequence>MPVFRETPYSAFNFLVEIEPGIGREVRAGFSDVAGLNNEMTVAEYRAGNSPVNHVQKLPGIYKAGDVTLKRGVIGAADLWEWITATREGHLDLAKRTVVISLLAENREDVVVRWKLQRAMPLKWTGPTLAGKGGGDVAIEELVLSVESLDQE</sequence>
<accession>A0A317N1I8</accession>